<dbReference type="PANTHER" id="PTHR45453">
    <property type="entry name" value="PHOSPHATE REGULON SENSOR PROTEIN PHOR"/>
    <property type="match status" value="1"/>
</dbReference>
<dbReference type="InterPro" id="IPR003594">
    <property type="entry name" value="HATPase_dom"/>
</dbReference>
<evidence type="ECO:0000259" key="8">
    <source>
        <dbReference type="PROSITE" id="PS50109"/>
    </source>
</evidence>
<dbReference type="SMART" id="SM00387">
    <property type="entry name" value="HATPase_c"/>
    <property type="match status" value="1"/>
</dbReference>
<dbReference type="InterPro" id="IPR003661">
    <property type="entry name" value="HisK_dim/P_dom"/>
</dbReference>
<sequence>MSVSKNKATNLLRSSEKSSLRRFLALYFILVVMILSLLGTFYYQSKEKLMHSNQRTTLSNYAHEQIQQLRRLHRDFPKKTTYPRSSEFDSAIYDIERSKIFSTLKNDVINFDKEIYRKDGKVRFMTYLDDYYLGAKYLFIEIDEDKEWHNRVMMEIFTLGTVILIVFAIFGIFFVNLFLRPMKNSIMLLDNFIKDTTHELNTPISAILANVEMMDLDVMEEKNRKKLARINIAAKTVSHLYQDLTYLTLNHNRKSNDEWIDLKKLVEDRVDYFAILASSKKVTFDLDLNYSTIFIDGVKIARVIDNLISNAIKYNKRGGKITITLRKDYFIIKDSGIGIESEKVNEIFERYTRFNSSEGGFGIGLNIVKSIIEEYSLKISVSSVLNKGTTIRIDFLKGTVNDK</sequence>
<accession>A0A1W1CFA6</accession>
<dbReference type="EMBL" id="FPHN01000171">
    <property type="protein sequence ID" value="SFV64550.1"/>
    <property type="molecule type" value="Genomic_DNA"/>
</dbReference>
<protein>
    <recommendedName>
        <fullName evidence="2">histidine kinase</fullName>
        <ecNumber evidence="2">2.7.13.3</ecNumber>
    </recommendedName>
</protein>
<evidence type="ECO:0000256" key="3">
    <source>
        <dbReference type="ARBA" id="ARBA00022553"/>
    </source>
</evidence>
<dbReference type="GO" id="GO:0005886">
    <property type="term" value="C:plasma membrane"/>
    <property type="evidence" value="ECO:0007669"/>
    <property type="project" value="TreeGrafter"/>
</dbReference>
<dbReference type="SUPFAM" id="SSF55874">
    <property type="entry name" value="ATPase domain of HSP90 chaperone/DNA topoisomerase II/histidine kinase"/>
    <property type="match status" value="1"/>
</dbReference>
<reference evidence="9" key="1">
    <citation type="submission" date="2016-10" db="EMBL/GenBank/DDBJ databases">
        <authorList>
            <person name="de Groot N.N."/>
        </authorList>
    </citation>
    <scope>NUCLEOTIDE SEQUENCE</scope>
</reference>
<evidence type="ECO:0000256" key="2">
    <source>
        <dbReference type="ARBA" id="ARBA00012438"/>
    </source>
</evidence>
<dbReference type="Gene3D" id="3.30.565.10">
    <property type="entry name" value="Histidine kinase-like ATPase, C-terminal domain"/>
    <property type="match status" value="1"/>
</dbReference>
<feature type="domain" description="Histidine kinase" evidence="8">
    <location>
        <begin position="195"/>
        <end position="399"/>
    </location>
</feature>
<dbReference type="InterPro" id="IPR036890">
    <property type="entry name" value="HATPase_C_sf"/>
</dbReference>
<feature type="transmembrane region" description="Helical" evidence="7">
    <location>
        <begin position="23"/>
        <end position="43"/>
    </location>
</feature>
<keyword evidence="3" id="KW-0597">Phosphoprotein</keyword>
<dbReference type="Pfam" id="PF02518">
    <property type="entry name" value="HATPase_c"/>
    <property type="match status" value="1"/>
</dbReference>
<proteinExistence type="predicted"/>
<keyword evidence="4" id="KW-0808">Transferase</keyword>
<comment type="catalytic activity">
    <reaction evidence="1">
        <text>ATP + protein L-histidine = ADP + protein N-phospho-L-histidine.</text>
        <dbReference type="EC" id="2.7.13.3"/>
    </reaction>
</comment>
<evidence type="ECO:0000256" key="4">
    <source>
        <dbReference type="ARBA" id="ARBA00022679"/>
    </source>
</evidence>
<dbReference type="PROSITE" id="PS50109">
    <property type="entry name" value="HIS_KIN"/>
    <property type="match status" value="1"/>
</dbReference>
<evidence type="ECO:0000256" key="5">
    <source>
        <dbReference type="ARBA" id="ARBA00022777"/>
    </source>
</evidence>
<dbReference type="GO" id="GO:0016036">
    <property type="term" value="P:cellular response to phosphate starvation"/>
    <property type="evidence" value="ECO:0007669"/>
    <property type="project" value="TreeGrafter"/>
</dbReference>
<dbReference type="InterPro" id="IPR036097">
    <property type="entry name" value="HisK_dim/P_sf"/>
</dbReference>
<dbReference type="PANTHER" id="PTHR45453:SF1">
    <property type="entry name" value="PHOSPHATE REGULON SENSOR PROTEIN PHOR"/>
    <property type="match status" value="1"/>
</dbReference>
<evidence type="ECO:0000256" key="7">
    <source>
        <dbReference type="SAM" id="Phobius"/>
    </source>
</evidence>
<dbReference type="SMART" id="SM00388">
    <property type="entry name" value="HisKA"/>
    <property type="match status" value="1"/>
</dbReference>
<dbReference type="Gene3D" id="1.10.287.130">
    <property type="match status" value="1"/>
</dbReference>
<dbReference type="EC" id="2.7.13.3" evidence="2"/>
<dbReference type="GO" id="GO:0000155">
    <property type="term" value="F:phosphorelay sensor kinase activity"/>
    <property type="evidence" value="ECO:0007669"/>
    <property type="project" value="InterPro"/>
</dbReference>
<dbReference type="InterPro" id="IPR005467">
    <property type="entry name" value="His_kinase_dom"/>
</dbReference>
<dbReference type="PRINTS" id="PR00344">
    <property type="entry name" value="BCTRLSENSOR"/>
</dbReference>
<dbReference type="AlphaFoldDB" id="A0A1W1CFA6"/>
<keyword evidence="7" id="KW-1133">Transmembrane helix</keyword>
<dbReference type="GO" id="GO:0004721">
    <property type="term" value="F:phosphoprotein phosphatase activity"/>
    <property type="evidence" value="ECO:0007669"/>
    <property type="project" value="TreeGrafter"/>
</dbReference>
<keyword evidence="5 9" id="KW-0418">Kinase</keyword>
<keyword evidence="7" id="KW-0812">Transmembrane</keyword>
<organism evidence="9">
    <name type="scientific">hydrothermal vent metagenome</name>
    <dbReference type="NCBI Taxonomy" id="652676"/>
    <lineage>
        <taxon>unclassified sequences</taxon>
        <taxon>metagenomes</taxon>
        <taxon>ecological metagenomes</taxon>
    </lineage>
</organism>
<name>A0A1W1CFA6_9ZZZZ</name>
<evidence type="ECO:0000256" key="6">
    <source>
        <dbReference type="ARBA" id="ARBA00023012"/>
    </source>
</evidence>
<dbReference type="InterPro" id="IPR050351">
    <property type="entry name" value="BphY/WalK/GraS-like"/>
</dbReference>
<feature type="transmembrane region" description="Helical" evidence="7">
    <location>
        <begin position="156"/>
        <end position="179"/>
    </location>
</feature>
<dbReference type="CDD" id="cd00075">
    <property type="entry name" value="HATPase"/>
    <property type="match status" value="1"/>
</dbReference>
<dbReference type="CDD" id="cd00082">
    <property type="entry name" value="HisKA"/>
    <property type="match status" value="1"/>
</dbReference>
<keyword evidence="7" id="KW-0472">Membrane</keyword>
<evidence type="ECO:0000313" key="9">
    <source>
        <dbReference type="EMBL" id="SFV64550.1"/>
    </source>
</evidence>
<dbReference type="Pfam" id="PF00512">
    <property type="entry name" value="HisKA"/>
    <property type="match status" value="1"/>
</dbReference>
<keyword evidence="6" id="KW-0902">Two-component regulatory system</keyword>
<evidence type="ECO:0000256" key="1">
    <source>
        <dbReference type="ARBA" id="ARBA00000085"/>
    </source>
</evidence>
<gene>
    <name evidence="9" type="ORF">MNB_SV-14-1784</name>
</gene>
<dbReference type="SUPFAM" id="SSF47384">
    <property type="entry name" value="Homodimeric domain of signal transducing histidine kinase"/>
    <property type="match status" value="1"/>
</dbReference>
<dbReference type="InterPro" id="IPR004358">
    <property type="entry name" value="Sig_transdc_His_kin-like_C"/>
</dbReference>